<comment type="pathway">
    <text evidence="1">Carbohydrate acid metabolism.</text>
</comment>
<evidence type="ECO:0000313" key="11">
    <source>
        <dbReference type="EMBL" id="KGH48236.1"/>
    </source>
</evidence>
<keyword evidence="5 10" id="KW-0547">Nucleotide-binding</keyword>
<dbReference type="NCBIfam" id="TIGR01313">
    <property type="entry name" value="therm_gnt_kin"/>
    <property type="match status" value="1"/>
</dbReference>
<dbReference type="GO" id="GO:0005524">
    <property type="term" value="F:ATP binding"/>
    <property type="evidence" value="ECO:0007669"/>
    <property type="project" value="UniProtKB-KW"/>
</dbReference>
<keyword evidence="6 10" id="KW-0418">Kinase</keyword>
<protein>
    <recommendedName>
        <fullName evidence="3 10">Gluconokinase</fullName>
        <ecNumber evidence="3 10">2.7.1.12</ecNumber>
    </recommendedName>
</protein>
<evidence type="ECO:0000256" key="5">
    <source>
        <dbReference type="ARBA" id="ARBA00022741"/>
    </source>
</evidence>
<dbReference type="STRING" id="1522368.IN07_03255"/>
<name>A0A098YES3_9ACTN</name>
<evidence type="ECO:0000313" key="12">
    <source>
        <dbReference type="Proteomes" id="UP000029713"/>
    </source>
</evidence>
<evidence type="ECO:0000256" key="10">
    <source>
        <dbReference type="RuleBase" id="RU363066"/>
    </source>
</evidence>
<evidence type="ECO:0000256" key="6">
    <source>
        <dbReference type="ARBA" id="ARBA00022777"/>
    </source>
</evidence>
<comment type="caution">
    <text evidence="11">The sequence shown here is derived from an EMBL/GenBank/DDBJ whole genome shotgun (WGS) entry which is preliminary data.</text>
</comment>
<dbReference type="PANTHER" id="PTHR43442">
    <property type="entry name" value="GLUCONOKINASE-RELATED"/>
    <property type="match status" value="1"/>
</dbReference>
<evidence type="ECO:0000256" key="4">
    <source>
        <dbReference type="ARBA" id="ARBA00022679"/>
    </source>
</evidence>
<evidence type="ECO:0000256" key="3">
    <source>
        <dbReference type="ARBA" id="ARBA00012054"/>
    </source>
</evidence>
<organism evidence="11 12">
    <name type="scientific">Modestobacter caceresii</name>
    <dbReference type="NCBI Taxonomy" id="1522368"/>
    <lineage>
        <taxon>Bacteria</taxon>
        <taxon>Bacillati</taxon>
        <taxon>Actinomycetota</taxon>
        <taxon>Actinomycetes</taxon>
        <taxon>Geodermatophilales</taxon>
        <taxon>Geodermatophilaceae</taxon>
        <taxon>Modestobacter</taxon>
    </lineage>
</organism>
<dbReference type="SUPFAM" id="SSF52540">
    <property type="entry name" value="P-loop containing nucleoside triphosphate hydrolases"/>
    <property type="match status" value="1"/>
</dbReference>
<dbReference type="Proteomes" id="UP000029713">
    <property type="component" value="Unassembled WGS sequence"/>
</dbReference>
<comment type="similarity">
    <text evidence="2 10">Belongs to the gluconokinase GntK/GntV family.</text>
</comment>
<evidence type="ECO:0000256" key="9">
    <source>
        <dbReference type="ARBA" id="ARBA00048090"/>
    </source>
</evidence>
<evidence type="ECO:0000256" key="1">
    <source>
        <dbReference type="ARBA" id="ARBA00004761"/>
    </source>
</evidence>
<evidence type="ECO:0000256" key="2">
    <source>
        <dbReference type="ARBA" id="ARBA00008420"/>
    </source>
</evidence>
<dbReference type="Gene3D" id="3.40.50.300">
    <property type="entry name" value="P-loop containing nucleotide triphosphate hydrolases"/>
    <property type="match status" value="1"/>
</dbReference>
<keyword evidence="7 10" id="KW-0067">ATP-binding</keyword>
<proteinExistence type="inferred from homology"/>
<dbReference type="AlphaFoldDB" id="A0A098YES3"/>
<dbReference type="GO" id="GO:0019521">
    <property type="term" value="P:D-gluconate metabolic process"/>
    <property type="evidence" value="ECO:0007669"/>
    <property type="project" value="UniProtKB-KW"/>
</dbReference>
<dbReference type="FunFam" id="3.40.50.300:FF:000522">
    <property type="entry name" value="Gluconokinase"/>
    <property type="match status" value="1"/>
</dbReference>
<keyword evidence="4 10" id="KW-0808">Transferase</keyword>
<comment type="catalytic activity">
    <reaction evidence="9 10">
        <text>D-gluconate + ATP = 6-phospho-D-gluconate + ADP + H(+)</text>
        <dbReference type="Rhea" id="RHEA:19433"/>
        <dbReference type="ChEBI" id="CHEBI:15378"/>
        <dbReference type="ChEBI" id="CHEBI:18391"/>
        <dbReference type="ChEBI" id="CHEBI:30616"/>
        <dbReference type="ChEBI" id="CHEBI:58759"/>
        <dbReference type="ChEBI" id="CHEBI:456216"/>
        <dbReference type="EC" id="2.7.1.12"/>
    </reaction>
</comment>
<dbReference type="InterPro" id="IPR027417">
    <property type="entry name" value="P-loop_NTPase"/>
</dbReference>
<accession>A0A098YES3</accession>
<dbReference type="EMBL" id="JPMX01000009">
    <property type="protein sequence ID" value="KGH48236.1"/>
    <property type="molecule type" value="Genomic_DNA"/>
</dbReference>
<evidence type="ECO:0000256" key="7">
    <source>
        <dbReference type="ARBA" id="ARBA00022840"/>
    </source>
</evidence>
<dbReference type="GO" id="GO:0005737">
    <property type="term" value="C:cytoplasm"/>
    <property type="evidence" value="ECO:0007669"/>
    <property type="project" value="TreeGrafter"/>
</dbReference>
<reference evidence="11 12" key="1">
    <citation type="submission" date="2014-07" db="EMBL/GenBank/DDBJ databases">
        <title>Biosystematic studies on Modestobacter strains isolated from extreme hyper-arid desert soil and from historic building.</title>
        <authorList>
            <person name="Bukarasam K."/>
            <person name="Bull A."/>
            <person name="Girard G."/>
            <person name="van Wezel G."/>
            <person name="Goodfellow M."/>
        </authorList>
    </citation>
    <scope>NUCLEOTIDE SEQUENCE [LARGE SCALE GENOMIC DNA]</scope>
    <source>
        <strain evidence="11 12">KNN45-2b</strain>
    </source>
</reference>
<dbReference type="PANTHER" id="PTHR43442:SF3">
    <property type="entry name" value="GLUCONOKINASE-RELATED"/>
    <property type="match status" value="1"/>
</dbReference>
<dbReference type="GO" id="GO:0046316">
    <property type="term" value="F:gluconokinase activity"/>
    <property type="evidence" value="ECO:0007669"/>
    <property type="project" value="UniProtKB-EC"/>
</dbReference>
<gene>
    <name evidence="11" type="ORF">IN07_03255</name>
</gene>
<dbReference type="OrthoDB" id="9795716at2"/>
<dbReference type="CDD" id="cd02021">
    <property type="entry name" value="GntK"/>
    <property type="match status" value="1"/>
</dbReference>
<dbReference type="InterPro" id="IPR006001">
    <property type="entry name" value="Therm_gnt_kin"/>
</dbReference>
<keyword evidence="8" id="KW-0311">Gluconate utilization</keyword>
<sequence>METTDSIPATTSIVVMGVSGSGKSTVANELARRLQWEFIEGDDLHPPENVEKMRSGTPLDDEDRWPWLRRMAELIGEHEAAGTSFILTCSALKRSYRDLLCDGHPSVWFAHADTSEEVLTERLAQRKGHYMPPSLLRSQLDTLQPLGDDEPGAVVPGEGSVEETVGEMLSELCDERKIPLPR</sequence>
<dbReference type="Pfam" id="PF13671">
    <property type="entry name" value="AAA_33"/>
    <property type="match status" value="1"/>
</dbReference>
<dbReference type="EC" id="2.7.1.12" evidence="3 10"/>
<keyword evidence="12" id="KW-1185">Reference proteome</keyword>
<evidence type="ECO:0000256" key="8">
    <source>
        <dbReference type="ARBA" id="ARBA00023064"/>
    </source>
</evidence>
<dbReference type="RefSeq" id="WP_036333515.1">
    <property type="nucleotide sequence ID" value="NZ_JPMX01000009.1"/>
</dbReference>